<proteinExistence type="predicted"/>
<gene>
    <name evidence="1" type="ORF">FCC1311_067472</name>
</gene>
<evidence type="ECO:0000313" key="1">
    <source>
        <dbReference type="EMBL" id="GBG30527.1"/>
    </source>
</evidence>
<dbReference type="Proteomes" id="UP000241890">
    <property type="component" value="Unassembled WGS sequence"/>
</dbReference>
<name>A0A2R5GI08_9STRA</name>
<sequence>MERNFANKLEAARGRAAAHDAALREQLRKADATFAATTRHQRWRLRQTREVFETRQAGPDMVIASRNPQMYLDAYNTQTPVVLDLADGRRVSGKVTDVHWHGPEKGGSLHLRGDALPYARHQAIAYEIETRVESIRAMNEQFRACLQASDSNDCPIDEDDADQRATNALKGVADAKLYGALCKRYSGFPDEFFVQLERPGRAFLRLVHFQAARIANWLRFWYTHRIYDMEKGNATQLQTSARGRENAPAEACAGLERLAAGRIRRGAESVWLSTLGVDSEREFTSSAGSKRQ</sequence>
<accession>A0A2R5GI08</accession>
<keyword evidence="2" id="KW-1185">Reference proteome</keyword>
<dbReference type="EMBL" id="BEYU01000077">
    <property type="protein sequence ID" value="GBG30527.1"/>
    <property type="molecule type" value="Genomic_DNA"/>
</dbReference>
<dbReference type="AlphaFoldDB" id="A0A2R5GI08"/>
<reference evidence="1 2" key="1">
    <citation type="submission" date="2017-12" db="EMBL/GenBank/DDBJ databases">
        <title>Sequencing, de novo assembly and annotation of complete genome of a new Thraustochytrid species, strain FCC1311.</title>
        <authorList>
            <person name="Sedici K."/>
            <person name="Godart F."/>
            <person name="Aiese Cigliano R."/>
            <person name="Sanseverino W."/>
            <person name="Barakat M."/>
            <person name="Ortet P."/>
            <person name="Marechal E."/>
            <person name="Cagnac O."/>
            <person name="Amato A."/>
        </authorList>
    </citation>
    <scope>NUCLEOTIDE SEQUENCE [LARGE SCALE GENOMIC DNA]</scope>
</reference>
<comment type="caution">
    <text evidence="1">The sequence shown here is derived from an EMBL/GenBank/DDBJ whole genome shotgun (WGS) entry which is preliminary data.</text>
</comment>
<organism evidence="1 2">
    <name type="scientific">Hondaea fermentalgiana</name>
    <dbReference type="NCBI Taxonomy" id="2315210"/>
    <lineage>
        <taxon>Eukaryota</taxon>
        <taxon>Sar</taxon>
        <taxon>Stramenopiles</taxon>
        <taxon>Bigyra</taxon>
        <taxon>Labyrinthulomycetes</taxon>
        <taxon>Thraustochytrida</taxon>
        <taxon>Thraustochytriidae</taxon>
        <taxon>Hondaea</taxon>
    </lineage>
</organism>
<protein>
    <submittedName>
        <fullName evidence="1">Uncharacterized protein</fullName>
    </submittedName>
</protein>
<dbReference type="InParanoid" id="A0A2R5GI08"/>
<evidence type="ECO:0000313" key="2">
    <source>
        <dbReference type="Proteomes" id="UP000241890"/>
    </source>
</evidence>